<accession>A0AAE1SL39</accession>
<dbReference type="Proteomes" id="UP001291623">
    <property type="component" value="Unassembled WGS sequence"/>
</dbReference>
<protein>
    <submittedName>
        <fullName evidence="1">Uncharacterized protein</fullName>
    </submittedName>
</protein>
<name>A0AAE1SL39_9SOLA</name>
<keyword evidence="2" id="KW-1185">Reference proteome</keyword>
<reference evidence="1" key="1">
    <citation type="submission" date="2023-12" db="EMBL/GenBank/DDBJ databases">
        <title>Genome assembly of Anisodus tanguticus.</title>
        <authorList>
            <person name="Wang Y.-J."/>
        </authorList>
    </citation>
    <scope>NUCLEOTIDE SEQUENCE</scope>
    <source>
        <strain evidence="1">KB-2021</strain>
        <tissue evidence="1">Leaf</tissue>
    </source>
</reference>
<comment type="caution">
    <text evidence="1">The sequence shown here is derived from an EMBL/GenBank/DDBJ whole genome shotgun (WGS) entry which is preliminary data.</text>
</comment>
<gene>
    <name evidence="1" type="ORF">RND71_008103</name>
</gene>
<evidence type="ECO:0000313" key="2">
    <source>
        <dbReference type="Proteomes" id="UP001291623"/>
    </source>
</evidence>
<evidence type="ECO:0000313" key="1">
    <source>
        <dbReference type="EMBL" id="KAK4372719.1"/>
    </source>
</evidence>
<proteinExistence type="predicted"/>
<sequence>MDEVSQLLFLLEPVTLDVNKLDSRIWTATKDVRFSVNSCYILLQKQAGQWDMTWPCKMLWKT</sequence>
<organism evidence="1 2">
    <name type="scientific">Anisodus tanguticus</name>
    <dbReference type="NCBI Taxonomy" id="243964"/>
    <lineage>
        <taxon>Eukaryota</taxon>
        <taxon>Viridiplantae</taxon>
        <taxon>Streptophyta</taxon>
        <taxon>Embryophyta</taxon>
        <taxon>Tracheophyta</taxon>
        <taxon>Spermatophyta</taxon>
        <taxon>Magnoliopsida</taxon>
        <taxon>eudicotyledons</taxon>
        <taxon>Gunneridae</taxon>
        <taxon>Pentapetalae</taxon>
        <taxon>asterids</taxon>
        <taxon>lamiids</taxon>
        <taxon>Solanales</taxon>
        <taxon>Solanaceae</taxon>
        <taxon>Solanoideae</taxon>
        <taxon>Hyoscyameae</taxon>
        <taxon>Anisodus</taxon>
    </lineage>
</organism>
<dbReference type="EMBL" id="JAVYJV010000004">
    <property type="protein sequence ID" value="KAK4372719.1"/>
    <property type="molecule type" value="Genomic_DNA"/>
</dbReference>
<dbReference type="AlphaFoldDB" id="A0AAE1SL39"/>